<organism evidence="1 2">
    <name type="scientific">Psilocybe cubensis</name>
    <name type="common">Psychedelic mushroom</name>
    <name type="synonym">Stropharia cubensis</name>
    <dbReference type="NCBI Taxonomy" id="181762"/>
    <lineage>
        <taxon>Eukaryota</taxon>
        <taxon>Fungi</taxon>
        <taxon>Dikarya</taxon>
        <taxon>Basidiomycota</taxon>
        <taxon>Agaricomycotina</taxon>
        <taxon>Agaricomycetes</taxon>
        <taxon>Agaricomycetidae</taxon>
        <taxon>Agaricales</taxon>
        <taxon>Agaricineae</taxon>
        <taxon>Strophariaceae</taxon>
        <taxon>Psilocybe</taxon>
    </lineage>
</organism>
<accession>A0ACB8GME9</accession>
<dbReference type="EMBL" id="JAFIQS020000011">
    <property type="protein sequence ID" value="KAH9476381.1"/>
    <property type="molecule type" value="Genomic_DNA"/>
</dbReference>
<name>A0ACB8GME9_PSICU</name>
<comment type="caution">
    <text evidence="1">The sequence shown here is derived from an EMBL/GenBank/DDBJ whole genome shotgun (WGS) entry which is preliminary data.</text>
</comment>
<proteinExistence type="predicted"/>
<evidence type="ECO:0000313" key="2">
    <source>
        <dbReference type="Proteomes" id="UP000664032"/>
    </source>
</evidence>
<reference evidence="1" key="1">
    <citation type="submission" date="2021-10" db="EMBL/GenBank/DDBJ databases">
        <title>Psilocybe cubensis genome.</title>
        <authorList>
            <person name="Mckernan K.J."/>
            <person name="Crawford S."/>
            <person name="Trippe A."/>
            <person name="Kane L.T."/>
            <person name="Mclaughlin S."/>
        </authorList>
    </citation>
    <scope>NUCLEOTIDE SEQUENCE</scope>
    <source>
        <strain evidence="1">MGC-MH-2018</strain>
    </source>
</reference>
<keyword evidence="2" id="KW-1185">Reference proteome</keyword>
<gene>
    <name evidence="1" type="ORF">JR316_0011956</name>
</gene>
<evidence type="ECO:0000313" key="1">
    <source>
        <dbReference type="EMBL" id="KAH9476381.1"/>
    </source>
</evidence>
<protein>
    <submittedName>
        <fullName evidence="1">Uncharacterized protein</fullName>
    </submittedName>
</protein>
<dbReference type="Proteomes" id="UP000664032">
    <property type="component" value="Unassembled WGS sequence"/>
</dbReference>
<sequence length="117" mass="12042">MSPIIFWVALPQGLEEVPLGFCVALPSILSTRLILAIRKMAVGKEGYGWSEGDMTTFEVRRDLTVTTFDVGSASVSGSASASAYVPASSSLGDGCGSGCGSGGELTPTARGDKYTDV</sequence>